<evidence type="ECO:0000256" key="7">
    <source>
        <dbReference type="HAMAP-Rule" id="MF_00114"/>
    </source>
</evidence>
<proteinExistence type="inferred from homology"/>
<dbReference type="HOGENOM" id="CLU_053595_0_1_0"/>
<evidence type="ECO:0000256" key="6">
    <source>
        <dbReference type="ARBA" id="ARBA00056337"/>
    </source>
</evidence>
<dbReference type="InterPro" id="IPR011343">
    <property type="entry name" value="DeoC"/>
</dbReference>
<feature type="active site" description="Schiff-base intermediate with acetaldehyde" evidence="7">
    <location>
        <position position="155"/>
    </location>
</feature>
<evidence type="ECO:0000313" key="9">
    <source>
        <dbReference type="Proteomes" id="UP000010467"/>
    </source>
</evidence>
<dbReference type="InterPro" id="IPR013785">
    <property type="entry name" value="Aldolase_TIM"/>
</dbReference>
<keyword evidence="2 7" id="KW-0963">Cytoplasm</keyword>
<dbReference type="PANTHER" id="PTHR10889:SF1">
    <property type="entry name" value="DEOXYRIBOSE-PHOSPHATE ALDOLASE"/>
    <property type="match status" value="1"/>
</dbReference>
<dbReference type="Gene3D" id="3.20.20.70">
    <property type="entry name" value="Aldolase class I"/>
    <property type="match status" value="1"/>
</dbReference>
<dbReference type="RefSeq" id="WP_015234173.1">
    <property type="nucleotide sequence ID" value="NC_019793.1"/>
</dbReference>
<dbReference type="PATRIC" id="fig|937777.3.peg.267"/>
<dbReference type="GO" id="GO:0005737">
    <property type="term" value="C:cytoplasm"/>
    <property type="evidence" value="ECO:0007669"/>
    <property type="project" value="UniProtKB-SubCell"/>
</dbReference>
<accession>K9ZY51</accession>
<comment type="function">
    <text evidence="6 7">Catalyzes a reversible aldol reaction between acetaldehyde and D-glyceraldehyde 3-phosphate to generate 2-deoxy-D-ribose 5-phosphate.</text>
</comment>
<keyword evidence="4 7" id="KW-0704">Schiff base</keyword>
<name>K9ZY51_DEIPD</name>
<dbReference type="KEGG" id="dpd:Deipe_0260"/>
<dbReference type="Proteomes" id="UP000010467">
    <property type="component" value="Chromosome"/>
</dbReference>
<evidence type="ECO:0000256" key="2">
    <source>
        <dbReference type="ARBA" id="ARBA00022490"/>
    </source>
</evidence>
<dbReference type="STRING" id="937777.Deipe_0260"/>
<comment type="similarity">
    <text evidence="1 7">Belongs to the DeoC/FbaB aldolase family. DeoC type 1 subfamily.</text>
</comment>
<comment type="catalytic activity">
    <reaction evidence="5 7">
        <text>2-deoxy-D-ribose 5-phosphate = D-glyceraldehyde 3-phosphate + acetaldehyde</text>
        <dbReference type="Rhea" id="RHEA:12821"/>
        <dbReference type="ChEBI" id="CHEBI:15343"/>
        <dbReference type="ChEBI" id="CHEBI:59776"/>
        <dbReference type="ChEBI" id="CHEBI:62877"/>
        <dbReference type="EC" id="4.1.2.4"/>
    </reaction>
</comment>
<feature type="active site" description="Proton donor/acceptor" evidence="7">
    <location>
        <position position="93"/>
    </location>
</feature>
<dbReference type="GO" id="GO:0009264">
    <property type="term" value="P:deoxyribonucleotide catabolic process"/>
    <property type="evidence" value="ECO:0007669"/>
    <property type="project" value="UniProtKB-UniRule"/>
</dbReference>
<organism evidence="8 9">
    <name type="scientific">Deinococcus peraridilitoris (strain DSM 19664 / LMG 22246 / CIP 109416 / KR-200)</name>
    <dbReference type="NCBI Taxonomy" id="937777"/>
    <lineage>
        <taxon>Bacteria</taxon>
        <taxon>Thermotogati</taxon>
        <taxon>Deinococcota</taxon>
        <taxon>Deinococci</taxon>
        <taxon>Deinococcales</taxon>
        <taxon>Deinococcaceae</taxon>
        <taxon>Deinococcus</taxon>
    </lineage>
</organism>
<dbReference type="SUPFAM" id="SSF51569">
    <property type="entry name" value="Aldolase"/>
    <property type="match status" value="1"/>
</dbReference>
<dbReference type="GO" id="GO:0006018">
    <property type="term" value="P:2-deoxyribose 1-phosphate catabolic process"/>
    <property type="evidence" value="ECO:0007669"/>
    <property type="project" value="UniProtKB-UniRule"/>
</dbReference>
<dbReference type="AlphaFoldDB" id="K9ZY51"/>
<dbReference type="NCBIfam" id="TIGR00126">
    <property type="entry name" value="deoC"/>
    <property type="match status" value="1"/>
</dbReference>
<evidence type="ECO:0000256" key="3">
    <source>
        <dbReference type="ARBA" id="ARBA00023239"/>
    </source>
</evidence>
<feature type="active site" description="Proton donor/acceptor" evidence="7">
    <location>
        <position position="184"/>
    </location>
</feature>
<protein>
    <recommendedName>
        <fullName evidence="7">Deoxyribose-phosphate aldolase</fullName>
        <shortName evidence="7">DERA</shortName>
        <ecNumber evidence="7">4.1.2.4</ecNumber>
    </recommendedName>
    <alternativeName>
        <fullName evidence="7">2-deoxy-D-ribose 5-phosphate aldolase</fullName>
    </alternativeName>
    <alternativeName>
        <fullName evidence="7">Phosphodeoxyriboaldolase</fullName>
        <shortName evidence="7">Deoxyriboaldolase</shortName>
    </alternativeName>
</protein>
<dbReference type="EC" id="4.1.2.4" evidence="7"/>
<comment type="pathway">
    <text evidence="7">Carbohydrate degradation; 2-deoxy-D-ribose 1-phosphate degradation; D-glyceraldehyde 3-phosphate and acetaldehyde from 2-deoxy-alpha-D-ribose 1-phosphate: step 2/2.</text>
</comment>
<sequence>MLCLVNLAPYIDHTLLKPTATPADIVTLCQEAREHFFKAVCVNPVYIPLAQAELSGSPVLIATVCGFPLGAVLSTQKAAEAAASVNAGAHEVDMVIHVGAALANDWNTVGADIRAVRDATEGAVLKVIIETCFLSDEQKVRASEAALSAGADFVKTSTGFGPGGATLGDVRLMKRVAGDTALIKAAGGIRTRADAEAMIQAGAARLGTSGGVAIVSGQEHRVGY</sequence>
<reference evidence="9" key="1">
    <citation type="submission" date="2012-03" db="EMBL/GenBank/DDBJ databases">
        <title>Complete sequence of chromosome of Deinococcus peraridilitoris DSM 19664.</title>
        <authorList>
            <person name="Lucas S."/>
            <person name="Copeland A."/>
            <person name="Lapidus A."/>
            <person name="Glavina del Rio T."/>
            <person name="Dalin E."/>
            <person name="Tice H."/>
            <person name="Bruce D."/>
            <person name="Goodwin L."/>
            <person name="Pitluck S."/>
            <person name="Peters L."/>
            <person name="Mikhailova N."/>
            <person name="Lu M."/>
            <person name="Kyrpides N."/>
            <person name="Mavromatis K."/>
            <person name="Ivanova N."/>
            <person name="Brettin T."/>
            <person name="Detter J.C."/>
            <person name="Han C."/>
            <person name="Larimer F."/>
            <person name="Land M."/>
            <person name="Hauser L."/>
            <person name="Markowitz V."/>
            <person name="Cheng J.-F."/>
            <person name="Hugenholtz P."/>
            <person name="Woyke T."/>
            <person name="Wu D."/>
            <person name="Pukall R."/>
            <person name="Steenblock K."/>
            <person name="Brambilla E."/>
            <person name="Klenk H.-P."/>
            <person name="Eisen J.A."/>
        </authorList>
    </citation>
    <scope>NUCLEOTIDE SEQUENCE [LARGE SCALE GENOMIC DNA]</scope>
    <source>
        <strain evidence="9">DSM 19664 / LMG 22246 / CIP 109416 / KR-200</strain>
    </source>
</reference>
<keyword evidence="3 7" id="KW-0456">Lyase</keyword>
<comment type="subcellular location">
    <subcellularLocation>
        <location evidence="7">Cytoplasm</location>
    </subcellularLocation>
</comment>
<dbReference type="GO" id="GO:0016052">
    <property type="term" value="P:carbohydrate catabolic process"/>
    <property type="evidence" value="ECO:0007669"/>
    <property type="project" value="TreeGrafter"/>
</dbReference>
<dbReference type="GO" id="GO:0004139">
    <property type="term" value="F:deoxyribose-phosphate aldolase activity"/>
    <property type="evidence" value="ECO:0007669"/>
    <property type="project" value="UniProtKB-UniRule"/>
</dbReference>
<evidence type="ECO:0000313" key="8">
    <source>
        <dbReference type="EMBL" id="AFZ65862.1"/>
    </source>
</evidence>
<dbReference type="FunFam" id="3.20.20.70:FF:000044">
    <property type="entry name" value="Deoxyribose-phosphate aldolase"/>
    <property type="match status" value="1"/>
</dbReference>
<dbReference type="SMART" id="SM01133">
    <property type="entry name" value="DeoC"/>
    <property type="match status" value="1"/>
</dbReference>
<dbReference type="PIRSF" id="PIRSF001357">
    <property type="entry name" value="DeoC"/>
    <property type="match status" value="1"/>
</dbReference>
<evidence type="ECO:0000256" key="1">
    <source>
        <dbReference type="ARBA" id="ARBA00010936"/>
    </source>
</evidence>
<dbReference type="InterPro" id="IPR028581">
    <property type="entry name" value="DeoC_typeI"/>
</dbReference>
<dbReference type="PANTHER" id="PTHR10889">
    <property type="entry name" value="DEOXYRIBOSE-PHOSPHATE ALDOLASE"/>
    <property type="match status" value="1"/>
</dbReference>
<keyword evidence="9" id="KW-1185">Reference proteome</keyword>
<dbReference type="eggNOG" id="COG0274">
    <property type="taxonomic scope" value="Bacteria"/>
</dbReference>
<dbReference type="Pfam" id="PF01791">
    <property type="entry name" value="DeoC"/>
    <property type="match status" value="1"/>
</dbReference>
<dbReference type="InterPro" id="IPR002915">
    <property type="entry name" value="DeoC/FbaB/LacD_aldolase"/>
</dbReference>
<dbReference type="UniPathway" id="UPA00002">
    <property type="reaction ID" value="UER00468"/>
</dbReference>
<dbReference type="CDD" id="cd00959">
    <property type="entry name" value="DeoC"/>
    <property type="match status" value="1"/>
</dbReference>
<dbReference type="EMBL" id="CP003382">
    <property type="protein sequence ID" value="AFZ65862.1"/>
    <property type="molecule type" value="Genomic_DNA"/>
</dbReference>
<evidence type="ECO:0000256" key="5">
    <source>
        <dbReference type="ARBA" id="ARBA00048791"/>
    </source>
</evidence>
<dbReference type="HAMAP" id="MF_00114">
    <property type="entry name" value="DeoC_type1"/>
    <property type="match status" value="1"/>
</dbReference>
<evidence type="ECO:0000256" key="4">
    <source>
        <dbReference type="ARBA" id="ARBA00023270"/>
    </source>
</evidence>
<gene>
    <name evidence="7" type="primary">deoC</name>
    <name evidence="8" type="ordered locus">Deipe_0260</name>
</gene>